<reference evidence="1 2" key="1">
    <citation type="submission" date="2015-01" db="EMBL/GenBank/DDBJ databases">
        <title>Genome sequence of Jeotgalibacillus alimentarius.</title>
        <authorList>
            <person name="Goh K.M."/>
            <person name="Chan K.-G."/>
            <person name="Yaakop A.S."/>
            <person name="Ee R."/>
            <person name="Gan H.M."/>
            <person name="Chan C.S."/>
        </authorList>
    </citation>
    <scope>NUCLEOTIDE SEQUENCE [LARGE SCALE GENOMIC DNA]</scope>
    <source>
        <strain evidence="1 2">YKJ-13</strain>
    </source>
</reference>
<dbReference type="AlphaFoldDB" id="A0A0C2RYR2"/>
<accession>A0A0C2RYR2</accession>
<evidence type="ECO:0000313" key="1">
    <source>
        <dbReference type="EMBL" id="KIL46934.1"/>
    </source>
</evidence>
<dbReference type="STRING" id="135826.KP77_25030"/>
<dbReference type="PATRIC" id="fig|135826.4.peg.2494"/>
<dbReference type="Proteomes" id="UP000031950">
    <property type="component" value="Unassembled WGS sequence"/>
</dbReference>
<comment type="caution">
    <text evidence="1">The sequence shown here is derived from an EMBL/GenBank/DDBJ whole genome shotgun (WGS) entry which is preliminary data.</text>
</comment>
<organism evidence="1 2">
    <name type="scientific">Jeotgalibacillus alimentarius</name>
    <dbReference type="NCBI Taxonomy" id="135826"/>
    <lineage>
        <taxon>Bacteria</taxon>
        <taxon>Bacillati</taxon>
        <taxon>Bacillota</taxon>
        <taxon>Bacilli</taxon>
        <taxon>Bacillales</taxon>
        <taxon>Caryophanaceae</taxon>
        <taxon>Jeotgalibacillus</taxon>
    </lineage>
</organism>
<evidence type="ECO:0000313" key="2">
    <source>
        <dbReference type="Proteomes" id="UP000031950"/>
    </source>
</evidence>
<proteinExistence type="predicted"/>
<dbReference type="RefSeq" id="WP_041123050.1">
    <property type="nucleotide sequence ID" value="NZ_JXRQ01000024.1"/>
</dbReference>
<sequence>MADEYFVLGGLDEMEQSLTNIEREFFRNLDIVLTKLAEKVIEDARMLAPVLSGDLEAALDIDEVKTMLSAIYIDFGVVASPEVAPYAWAQHEGFRKTKTGKVVHFSPGEVTSSKGAHKGFMPGKKYLENAITINEKTIMKELATALKFGGFSF</sequence>
<keyword evidence="2" id="KW-1185">Reference proteome</keyword>
<evidence type="ECO:0008006" key="3">
    <source>
        <dbReference type="Google" id="ProtNLM"/>
    </source>
</evidence>
<name>A0A0C2RYR2_9BACL</name>
<gene>
    <name evidence="1" type="ORF">KP77_25030</name>
</gene>
<protein>
    <recommendedName>
        <fullName evidence="3">HK97 gp10 family phage protein</fullName>
    </recommendedName>
</protein>
<dbReference type="EMBL" id="JXRQ01000024">
    <property type="protein sequence ID" value="KIL46934.1"/>
    <property type="molecule type" value="Genomic_DNA"/>
</dbReference>
<dbReference type="OrthoDB" id="2398275at2"/>